<feature type="transmembrane region" description="Helical" evidence="1">
    <location>
        <begin position="54"/>
        <end position="75"/>
    </location>
</feature>
<evidence type="ECO:0000313" key="2">
    <source>
        <dbReference type="EMBL" id="CAB4167289.1"/>
    </source>
</evidence>
<feature type="transmembrane region" description="Helical" evidence="1">
    <location>
        <begin position="16"/>
        <end position="42"/>
    </location>
</feature>
<evidence type="ECO:0000256" key="1">
    <source>
        <dbReference type="SAM" id="Phobius"/>
    </source>
</evidence>
<keyword evidence="1" id="KW-1133">Transmembrane helix</keyword>
<keyword evidence="1" id="KW-0812">Transmembrane</keyword>
<proteinExistence type="predicted"/>
<reference evidence="2" key="1">
    <citation type="submission" date="2020-04" db="EMBL/GenBank/DDBJ databases">
        <authorList>
            <person name="Chiriac C."/>
            <person name="Salcher M."/>
            <person name="Ghai R."/>
            <person name="Kavagutti S V."/>
        </authorList>
    </citation>
    <scope>NUCLEOTIDE SEQUENCE</scope>
</reference>
<name>A0A6J5P678_9CAUD</name>
<sequence length="92" mass="9848">MTKQPAEIEHLHARMIVFVGCTIAVTFALTVIGFVYGLLFVTQPLEQSPNDAQFIDLLSTLTVFMTGTLSGLVAANGLKRKPADPTNGTPTV</sequence>
<accession>A0A6J5P678</accession>
<organism evidence="2">
    <name type="scientific">uncultured Caudovirales phage</name>
    <dbReference type="NCBI Taxonomy" id="2100421"/>
    <lineage>
        <taxon>Viruses</taxon>
        <taxon>Duplodnaviria</taxon>
        <taxon>Heunggongvirae</taxon>
        <taxon>Uroviricota</taxon>
        <taxon>Caudoviricetes</taxon>
        <taxon>Peduoviridae</taxon>
        <taxon>Maltschvirus</taxon>
        <taxon>Maltschvirus maltsch</taxon>
    </lineage>
</organism>
<gene>
    <name evidence="3" type="ORF">UFOVP1653_17</name>
    <name evidence="2" type="ORF">UFOVP866_17</name>
</gene>
<dbReference type="EMBL" id="LR796799">
    <property type="protein sequence ID" value="CAB4167289.1"/>
    <property type="molecule type" value="Genomic_DNA"/>
</dbReference>
<keyword evidence="1" id="KW-0472">Membrane</keyword>
<protein>
    <submittedName>
        <fullName evidence="2">Uncharacterized protein</fullName>
    </submittedName>
</protein>
<evidence type="ECO:0000313" key="3">
    <source>
        <dbReference type="EMBL" id="CAB4222095.1"/>
    </source>
</evidence>
<dbReference type="EMBL" id="LR797509">
    <property type="protein sequence ID" value="CAB4222095.1"/>
    <property type="molecule type" value="Genomic_DNA"/>
</dbReference>